<name>A0A1W0CTY7_9NEIS</name>
<evidence type="ECO:0000313" key="4">
    <source>
        <dbReference type="EMBL" id="OQS38226.1"/>
    </source>
</evidence>
<dbReference type="AlphaFoldDB" id="A0A1W0CTY7"/>
<dbReference type="Proteomes" id="UP000192721">
    <property type="component" value="Unassembled WGS sequence"/>
</dbReference>
<evidence type="ECO:0000256" key="2">
    <source>
        <dbReference type="ARBA" id="ARBA00000751"/>
    </source>
</evidence>
<dbReference type="Pfam" id="PF08719">
    <property type="entry name" value="NADAR"/>
    <property type="match status" value="1"/>
</dbReference>
<dbReference type="NCBIfam" id="TIGR02464">
    <property type="entry name" value="ribofla_fusion"/>
    <property type="match status" value="1"/>
</dbReference>
<dbReference type="EMBL" id="MUKV01000016">
    <property type="protein sequence ID" value="OQS38226.1"/>
    <property type="molecule type" value="Genomic_DNA"/>
</dbReference>
<gene>
    <name evidence="4" type="ORF">B0T45_13280</name>
</gene>
<comment type="caution">
    <text evidence="4">The sequence shown here is derived from an EMBL/GenBank/DDBJ whole genome shotgun (WGS) entry which is preliminary data.</text>
</comment>
<comment type="catalytic activity">
    <reaction evidence="1">
        <text>5-amino-6-(5-phospho-D-ribosylamino)uracil + H2O = 5,6-diaminouracil + D-ribose 5-phosphate</text>
        <dbReference type="Rhea" id="RHEA:55020"/>
        <dbReference type="ChEBI" id="CHEBI:15377"/>
        <dbReference type="ChEBI" id="CHEBI:46252"/>
        <dbReference type="ChEBI" id="CHEBI:58453"/>
        <dbReference type="ChEBI" id="CHEBI:78346"/>
    </reaction>
</comment>
<sequence>MAIRTVSELRKRAAAGETLDFLFFWGHRPKHEHSVCKSCLSQWFPAGFELDGVGYASAEHYMMAEKARLFEDGEIRSRILAAATPAEAKALGRQVRGFDSALWRQCSCEVVMRGNLAKFVQNPALGDFLRGTGDAILVEASPVDCVWGIGWAEDDPQASLPDMWDGSNLLGFVLMEVRERLR</sequence>
<dbReference type="InterPro" id="IPR037238">
    <property type="entry name" value="YbiA-like_sf"/>
</dbReference>
<reference evidence="4 5" key="1">
    <citation type="submission" date="2017-02" db="EMBL/GenBank/DDBJ databases">
        <title>Chromobacterium haemolyticum H5244.</title>
        <authorList>
            <person name="Gulvik C.A."/>
        </authorList>
    </citation>
    <scope>NUCLEOTIDE SEQUENCE [LARGE SCALE GENOMIC DNA]</scope>
    <source>
        <strain evidence="4 5">H5244</strain>
    </source>
</reference>
<accession>A0A1W0CTY7</accession>
<dbReference type="InterPro" id="IPR012816">
    <property type="entry name" value="NADAR"/>
</dbReference>
<proteinExistence type="predicted"/>
<dbReference type="SUPFAM" id="SSF143990">
    <property type="entry name" value="YbiA-like"/>
    <property type="match status" value="1"/>
</dbReference>
<dbReference type="CDD" id="cd15457">
    <property type="entry name" value="NADAR"/>
    <property type="match status" value="1"/>
</dbReference>
<evidence type="ECO:0000313" key="5">
    <source>
        <dbReference type="Proteomes" id="UP000192721"/>
    </source>
</evidence>
<organism evidence="4 5">
    <name type="scientific">Chromobacterium haemolyticum</name>
    <dbReference type="NCBI Taxonomy" id="394935"/>
    <lineage>
        <taxon>Bacteria</taxon>
        <taxon>Pseudomonadati</taxon>
        <taxon>Pseudomonadota</taxon>
        <taxon>Betaproteobacteria</taxon>
        <taxon>Neisseriales</taxon>
        <taxon>Chromobacteriaceae</taxon>
        <taxon>Chromobacterium</taxon>
    </lineage>
</organism>
<dbReference type="Gene3D" id="1.10.357.40">
    <property type="entry name" value="YbiA-like"/>
    <property type="match status" value="1"/>
</dbReference>
<evidence type="ECO:0000259" key="3">
    <source>
        <dbReference type="Pfam" id="PF08719"/>
    </source>
</evidence>
<comment type="catalytic activity">
    <reaction evidence="2">
        <text>2,5-diamino-6-hydroxy-4-(5-phosphoribosylamino)-pyrimidine + H2O = 2,5,6-triamino-4-hydroxypyrimidine + D-ribose 5-phosphate</text>
        <dbReference type="Rhea" id="RHEA:23436"/>
        <dbReference type="ChEBI" id="CHEBI:15377"/>
        <dbReference type="ChEBI" id="CHEBI:58614"/>
        <dbReference type="ChEBI" id="CHEBI:78346"/>
        <dbReference type="ChEBI" id="CHEBI:137796"/>
    </reaction>
</comment>
<protein>
    <recommendedName>
        <fullName evidence="3">NADAR domain-containing protein</fullName>
    </recommendedName>
</protein>
<feature type="domain" description="NADAR" evidence="3">
    <location>
        <begin position="24"/>
        <end position="182"/>
    </location>
</feature>
<evidence type="ECO:0000256" key="1">
    <source>
        <dbReference type="ARBA" id="ARBA00000022"/>
    </source>
</evidence>